<reference evidence="1" key="2">
    <citation type="submission" date="2022-01" db="EMBL/GenBank/DDBJ databases">
        <authorList>
            <person name="Yamashiro T."/>
            <person name="Shiraishi A."/>
            <person name="Satake H."/>
            <person name="Nakayama K."/>
        </authorList>
    </citation>
    <scope>NUCLEOTIDE SEQUENCE</scope>
</reference>
<proteinExistence type="predicted"/>
<evidence type="ECO:0000313" key="2">
    <source>
        <dbReference type="Proteomes" id="UP001151760"/>
    </source>
</evidence>
<protein>
    <submittedName>
        <fullName evidence="1">Uncharacterized protein</fullName>
    </submittedName>
</protein>
<accession>A0ABQ5CB76</accession>
<gene>
    <name evidence="1" type="ORF">Tco_0893795</name>
</gene>
<sequence>MDENNHSRGRLYRSAAQSDYTGVMSTGFQTIRCGTIKYLKSGSEIKISQWCTYVFLLEDGTHTAMHKRVCSTRKMYEIKCVLGCQLQGLYKGWCLEIESGVEGGEYRTVTERTDVGGCKRVRGDNFSMVRGEEYEDWREGCGRRDMTFGRTVVRGDDEWGVYYELGVIFVVFVEHTEMNTNMSG</sequence>
<dbReference type="EMBL" id="BQNB010014089">
    <property type="protein sequence ID" value="GJT23858.1"/>
    <property type="molecule type" value="Genomic_DNA"/>
</dbReference>
<organism evidence="1 2">
    <name type="scientific">Tanacetum coccineum</name>
    <dbReference type="NCBI Taxonomy" id="301880"/>
    <lineage>
        <taxon>Eukaryota</taxon>
        <taxon>Viridiplantae</taxon>
        <taxon>Streptophyta</taxon>
        <taxon>Embryophyta</taxon>
        <taxon>Tracheophyta</taxon>
        <taxon>Spermatophyta</taxon>
        <taxon>Magnoliopsida</taxon>
        <taxon>eudicotyledons</taxon>
        <taxon>Gunneridae</taxon>
        <taxon>Pentapetalae</taxon>
        <taxon>asterids</taxon>
        <taxon>campanulids</taxon>
        <taxon>Asterales</taxon>
        <taxon>Asteraceae</taxon>
        <taxon>Asteroideae</taxon>
        <taxon>Anthemideae</taxon>
        <taxon>Anthemidinae</taxon>
        <taxon>Tanacetum</taxon>
    </lineage>
</organism>
<keyword evidence="2" id="KW-1185">Reference proteome</keyword>
<evidence type="ECO:0000313" key="1">
    <source>
        <dbReference type="EMBL" id="GJT23858.1"/>
    </source>
</evidence>
<name>A0ABQ5CB76_9ASTR</name>
<reference evidence="1" key="1">
    <citation type="journal article" date="2022" name="Int. J. Mol. Sci.">
        <title>Draft Genome of Tanacetum Coccineum: Genomic Comparison of Closely Related Tanacetum-Family Plants.</title>
        <authorList>
            <person name="Yamashiro T."/>
            <person name="Shiraishi A."/>
            <person name="Nakayama K."/>
            <person name="Satake H."/>
        </authorList>
    </citation>
    <scope>NUCLEOTIDE SEQUENCE</scope>
</reference>
<comment type="caution">
    <text evidence="1">The sequence shown here is derived from an EMBL/GenBank/DDBJ whole genome shotgun (WGS) entry which is preliminary data.</text>
</comment>
<dbReference type="Proteomes" id="UP001151760">
    <property type="component" value="Unassembled WGS sequence"/>
</dbReference>